<reference evidence="6 7" key="1">
    <citation type="submission" date="2019-04" db="EMBL/GenBank/DDBJ databases">
        <title>Geobacter oryzae sp. nov., ferric-reducing bacteria isolated from paddy soil.</title>
        <authorList>
            <person name="Xu Z."/>
            <person name="Masuda Y."/>
            <person name="Itoh H."/>
            <person name="Senoo K."/>
        </authorList>
    </citation>
    <scope>NUCLEOTIDE SEQUENCE [LARGE SCALE GENOMIC DNA]</scope>
    <source>
        <strain evidence="6 7">Red111</strain>
    </source>
</reference>
<dbReference type="Pfam" id="PF00015">
    <property type="entry name" value="MCPsignal"/>
    <property type="match status" value="1"/>
</dbReference>
<keyword evidence="1 3" id="KW-0807">Transducer</keyword>
<dbReference type="SMART" id="SM00065">
    <property type="entry name" value="GAF"/>
    <property type="match status" value="1"/>
</dbReference>
<feature type="domain" description="Methyl-accepting transducer" evidence="5">
    <location>
        <begin position="339"/>
        <end position="575"/>
    </location>
</feature>
<comment type="similarity">
    <text evidence="2">Belongs to the methyl-accepting chemotaxis (MCP) protein family.</text>
</comment>
<organism evidence="6 7">
    <name type="scientific">Geomonas terrae</name>
    <dbReference type="NCBI Taxonomy" id="2562681"/>
    <lineage>
        <taxon>Bacteria</taxon>
        <taxon>Pseudomonadati</taxon>
        <taxon>Thermodesulfobacteriota</taxon>
        <taxon>Desulfuromonadia</taxon>
        <taxon>Geobacterales</taxon>
        <taxon>Geobacteraceae</taxon>
        <taxon>Geomonas</taxon>
    </lineage>
</organism>
<protein>
    <submittedName>
        <fullName evidence="6">GAF domain-containing protein</fullName>
    </submittedName>
</protein>
<dbReference type="PRINTS" id="PR00260">
    <property type="entry name" value="CHEMTRNSDUCR"/>
</dbReference>
<dbReference type="GO" id="GO:0016020">
    <property type="term" value="C:membrane"/>
    <property type="evidence" value="ECO:0007669"/>
    <property type="project" value="InterPro"/>
</dbReference>
<evidence type="ECO:0000256" key="2">
    <source>
        <dbReference type="ARBA" id="ARBA00029447"/>
    </source>
</evidence>
<dbReference type="InterPro" id="IPR029016">
    <property type="entry name" value="GAF-like_dom_sf"/>
</dbReference>
<dbReference type="InterPro" id="IPR004089">
    <property type="entry name" value="MCPsignal_dom"/>
</dbReference>
<gene>
    <name evidence="6" type="ORF">E4633_13805</name>
</gene>
<evidence type="ECO:0000256" key="3">
    <source>
        <dbReference type="PROSITE-ProRule" id="PRU00284"/>
    </source>
</evidence>
<name>A0A4V3NZF1_9BACT</name>
<accession>A0A4V3NZF1</accession>
<dbReference type="Gene3D" id="1.10.287.950">
    <property type="entry name" value="Methyl-accepting chemotaxis protein"/>
    <property type="match status" value="1"/>
</dbReference>
<dbReference type="GO" id="GO:0004888">
    <property type="term" value="F:transmembrane signaling receptor activity"/>
    <property type="evidence" value="ECO:0007669"/>
    <property type="project" value="InterPro"/>
</dbReference>
<keyword evidence="4" id="KW-1133">Transmembrane helix</keyword>
<dbReference type="InterPro" id="IPR004090">
    <property type="entry name" value="Chemotax_Me-accpt_rcpt"/>
</dbReference>
<dbReference type="Proteomes" id="UP000306416">
    <property type="component" value="Unassembled WGS sequence"/>
</dbReference>
<sequence>MNNPIAGASRSQLYALAGFFLGITAPLGWMVLRLLLFSDANLPLASQFFSEMTHSAQGMALYVYMGVGTALVMAIFGFFIGRAIDELHQRGERLDQLVQEVDGQKKLFENRYKVLDNNIKNFHKINSRIQKAVRRDDVLALCVEGLHEVLGYERVNVLMADAGRKNLFFAASAGNESKVGSEVTIPIDARSGVIYKSFAERQVYFVEGISKYPSDYLLQAPFDTIEPLRSSTFILCPIVVKGETVGVFGLDNKKSHRALNDTDVDTIRLFADQAAAAFMRIGLLQSIDRLTNELGRTFSDLSTQRENFSANLYRLRSAAESLSGSSIKVDAAAHGVMESVDSASAAAAEISVATDQITHNMDSLSDSVYKSVSAMEQITTTLRQVEKNTGHSHSLSSRVKEHAEQGAGIVRETVDALAEIQRSVDLSYEGIKRLSANSGRIEGFVSVINDITKRTNLLALNASIIAAQAGEYGKSFGVVADEIRNLSLQTGLSTGEITGIIEEIMSESRNAADYVTATKDLVKKGVKLGQQTGVSLSSILDSSQKALDMTEQIKLATEEQAASVQLVTRSIEDVSSMTMQIFKASKEQGVATKSVARSLEDVKDMSHEMVNAAGRQNVDTGEIKGSIDYVTRMADAIFDGIEERQQESGQVVKELEQIKASAE</sequence>
<proteinExistence type="inferred from homology"/>
<dbReference type="Gene3D" id="3.30.450.40">
    <property type="match status" value="1"/>
</dbReference>
<dbReference type="Pfam" id="PF01590">
    <property type="entry name" value="GAF"/>
    <property type="match status" value="1"/>
</dbReference>
<dbReference type="SUPFAM" id="SSF58104">
    <property type="entry name" value="Methyl-accepting chemotaxis protein (MCP) signaling domain"/>
    <property type="match status" value="1"/>
</dbReference>
<keyword evidence="4" id="KW-0812">Transmembrane</keyword>
<dbReference type="PANTHER" id="PTHR32089">
    <property type="entry name" value="METHYL-ACCEPTING CHEMOTAXIS PROTEIN MCPB"/>
    <property type="match status" value="1"/>
</dbReference>
<dbReference type="PANTHER" id="PTHR32089:SF112">
    <property type="entry name" value="LYSOZYME-LIKE PROTEIN-RELATED"/>
    <property type="match status" value="1"/>
</dbReference>
<dbReference type="SMART" id="SM00283">
    <property type="entry name" value="MA"/>
    <property type="match status" value="1"/>
</dbReference>
<evidence type="ECO:0000313" key="6">
    <source>
        <dbReference type="EMBL" id="TGU71402.1"/>
    </source>
</evidence>
<dbReference type="GO" id="GO:0006935">
    <property type="term" value="P:chemotaxis"/>
    <property type="evidence" value="ECO:0007669"/>
    <property type="project" value="InterPro"/>
</dbReference>
<feature type="transmembrane region" description="Helical" evidence="4">
    <location>
        <begin position="56"/>
        <end position="80"/>
    </location>
</feature>
<keyword evidence="4" id="KW-0472">Membrane</keyword>
<evidence type="ECO:0000313" key="7">
    <source>
        <dbReference type="Proteomes" id="UP000306416"/>
    </source>
</evidence>
<evidence type="ECO:0000259" key="5">
    <source>
        <dbReference type="PROSITE" id="PS50111"/>
    </source>
</evidence>
<dbReference type="EMBL" id="SRSC01000003">
    <property type="protein sequence ID" value="TGU71402.1"/>
    <property type="molecule type" value="Genomic_DNA"/>
</dbReference>
<dbReference type="RefSeq" id="WP_135870966.1">
    <property type="nucleotide sequence ID" value="NZ_SRSC01000003.1"/>
</dbReference>
<evidence type="ECO:0000256" key="4">
    <source>
        <dbReference type="SAM" id="Phobius"/>
    </source>
</evidence>
<dbReference type="CDD" id="cd11386">
    <property type="entry name" value="MCP_signal"/>
    <property type="match status" value="1"/>
</dbReference>
<comment type="caution">
    <text evidence="6">The sequence shown here is derived from an EMBL/GenBank/DDBJ whole genome shotgun (WGS) entry which is preliminary data.</text>
</comment>
<keyword evidence="7" id="KW-1185">Reference proteome</keyword>
<evidence type="ECO:0000256" key="1">
    <source>
        <dbReference type="ARBA" id="ARBA00023224"/>
    </source>
</evidence>
<dbReference type="PROSITE" id="PS50111">
    <property type="entry name" value="CHEMOTAXIS_TRANSDUC_2"/>
    <property type="match status" value="1"/>
</dbReference>
<dbReference type="InterPro" id="IPR003018">
    <property type="entry name" value="GAF"/>
</dbReference>
<feature type="transmembrane region" description="Helical" evidence="4">
    <location>
        <begin position="12"/>
        <end position="36"/>
    </location>
</feature>
<dbReference type="GO" id="GO:0007165">
    <property type="term" value="P:signal transduction"/>
    <property type="evidence" value="ECO:0007669"/>
    <property type="project" value="UniProtKB-KW"/>
</dbReference>
<dbReference type="SUPFAM" id="SSF55781">
    <property type="entry name" value="GAF domain-like"/>
    <property type="match status" value="1"/>
</dbReference>
<dbReference type="AlphaFoldDB" id="A0A4V3NZF1"/>